<keyword evidence="2" id="KW-1185">Reference proteome</keyword>
<dbReference type="Proteomes" id="UP000076643">
    <property type="component" value="Unassembled WGS sequence"/>
</dbReference>
<name>A0A166XIG4_9GAMM</name>
<organism evidence="1 2">
    <name type="scientific">Pseudoalteromonas luteoviolacea DSM 6061</name>
    <dbReference type="NCBI Taxonomy" id="1365250"/>
    <lineage>
        <taxon>Bacteria</taxon>
        <taxon>Pseudomonadati</taxon>
        <taxon>Pseudomonadota</taxon>
        <taxon>Gammaproteobacteria</taxon>
        <taxon>Alteromonadales</taxon>
        <taxon>Pseudoalteromonadaceae</taxon>
        <taxon>Pseudoalteromonas</taxon>
    </lineage>
</organism>
<dbReference type="EMBL" id="AUYB01000095">
    <property type="protein sequence ID" value="KZN40415.1"/>
    <property type="molecule type" value="Genomic_DNA"/>
</dbReference>
<evidence type="ECO:0000313" key="2">
    <source>
        <dbReference type="Proteomes" id="UP000076643"/>
    </source>
</evidence>
<dbReference type="PATRIC" id="fig|1365250.3.peg.1549"/>
<proteinExistence type="predicted"/>
<dbReference type="RefSeq" id="WP_063364975.1">
    <property type="nucleotide sequence ID" value="NZ_AQHB01000030.1"/>
</dbReference>
<protein>
    <submittedName>
        <fullName evidence="1">Uncharacterized protein</fullName>
    </submittedName>
</protein>
<comment type="caution">
    <text evidence="1">The sequence shown here is derived from an EMBL/GenBank/DDBJ whole genome shotgun (WGS) entry which is preliminary data.</text>
</comment>
<gene>
    <name evidence="1" type="ORF">N475_11600</name>
</gene>
<reference evidence="1 2" key="1">
    <citation type="submission" date="2013-07" db="EMBL/GenBank/DDBJ databases">
        <title>Comparative Genomic and Metabolomic Analysis of Twelve Strains of Pseudoalteromonas luteoviolacea.</title>
        <authorList>
            <person name="Vynne N.G."/>
            <person name="Mansson M."/>
            <person name="Gram L."/>
        </authorList>
    </citation>
    <scope>NUCLEOTIDE SEQUENCE [LARGE SCALE GENOMIC DNA]</scope>
    <source>
        <strain evidence="1 2">DSM 6061</strain>
    </source>
</reference>
<accession>A0A166XIG4</accession>
<sequence>MINSYPLVLIFDQSIEYVDSAKSLEECLFYLTEKQLKTAVYINESGDVYDQDGTPKSLPSYINLTTLVQQKLVSEGHCCTAKIQINRLDQLFSLLKETN</sequence>
<dbReference type="AlphaFoldDB" id="A0A166XIG4"/>
<dbReference type="Gene3D" id="1.10.8.650">
    <property type="entry name" value="Uncharacterised protein PF13642 yp_926445, C-terminal domain"/>
    <property type="match status" value="1"/>
</dbReference>
<evidence type="ECO:0000313" key="1">
    <source>
        <dbReference type="EMBL" id="KZN40415.1"/>
    </source>
</evidence>